<sequence length="76" mass="8173">MPMLEVLRAADHPLTADQKRAFARAATNIFHQVLGTPPGRLRLFFLETAPEGLDGLNEPQPAPAADPDQPGGNQTD</sequence>
<evidence type="ECO:0000313" key="2">
    <source>
        <dbReference type="EMBL" id="BBH92364.1"/>
    </source>
</evidence>
<dbReference type="AlphaFoldDB" id="A0A455T4N7"/>
<accession>A0A455T4N7</accession>
<dbReference type="InterPro" id="IPR049116">
    <property type="entry name" value="Tautomerase-like"/>
</dbReference>
<reference evidence="2" key="1">
    <citation type="submission" date="2018-12" db="EMBL/GenBank/DDBJ databases">
        <title>Novel natural products biosynthetic potential of the class Ktedonobacteria.</title>
        <authorList>
            <person name="Zheng Y."/>
            <person name="Saitou A."/>
            <person name="Wang C.M."/>
            <person name="Toyoda A."/>
            <person name="Minakuchi Y."/>
            <person name="Sekiguchi Y."/>
            <person name="Ueda K."/>
            <person name="Takano H."/>
            <person name="Sakai Y."/>
            <person name="Yokota A."/>
            <person name="Yabe S."/>
        </authorList>
    </citation>
    <scope>NUCLEOTIDE SEQUENCE</scope>
    <source>
        <strain evidence="2">A3-2</strain>
    </source>
</reference>
<protein>
    <recommendedName>
        <fullName evidence="3">4-oxalocrotonate tautomerase domain-containing protein</fullName>
    </recommendedName>
</protein>
<organism evidence="2">
    <name type="scientific">Thermogemmatispora argillosa</name>
    <dbReference type="NCBI Taxonomy" id="2045280"/>
    <lineage>
        <taxon>Bacteria</taxon>
        <taxon>Bacillati</taxon>
        <taxon>Chloroflexota</taxon>
        <taxon>Ktedonobacteria</taxon>
        <taxon>Thermogemmatisporales</taxon>
        <taxon>Thermogemmatisporaceae</taxon>
        <taxon>Thermogemmatispora</taxon>
    </lineage>
</organism>
<dbReference type="SUPFAM" id="SSF55331">
    <property type="entry name" value="Tautomerase/MIF"/>
    <property type="match status" value="1"/>
</dbReference>
<dbReference type="Gene3D" id="3.30.429.10">
    <property type="entry name" value="Macrophage Migration Inhibitory Factor"/>
    <property type="match status" value="1"/>
</dbReference>
<dbReference type="InterPro" id="IPR014347">
    <property type="entry name" value="Tautomerase/MIF_sf"/>
</dbReference>
<dbReference type="EMBL" id="AP019377">
    <property type="protein sequence ID" value="BBH92364.1"/>
    <property type="molecule type" value="Genomic_DNA"/>
</dbReference>
<evidence type="ECO:0000256" key="1">
    <source>
        <dbReference type="SAM" id="MobiDB-lite"/>
    </source>
</evidence>
<gene>
    <name evidence="2" type="ORF">KTA_05630</name>
</gene>
<evidence type="ECO:0008006" key="3">
    <source>
        <dbReference type="Google" id="ProtNLM"/>
    </source>
</evidence>
<proteinExistence type="predicted"/>
<name>A0A455T4N7_9CHLR</name>
<dbReference type="Pfam" id="PF21420">
    <property type="entry name" value="Tautomerase-like"/>
    <property type="match status" value="1"/>
</dbReference>
<feature type="region of interest" description="Disordered" evidence="1">
    <location>
        <begin position="51"/>
        <end position="76"/>
    </location>
</feature>